<comment type="caution">
    <text evidence="4">The sequence shown here is derived from an EMBL/GenBank/DDBJ whole genome shotgun (WGS) entry which is preliminary data.</text>
</comment>
<gene>
    <name evidence="4" type="ORF">G3I58_34085</name>
</gene>
<proteinExistence type="predicted"/>
<dbReference type="CDD" id="cd20745">
    <property type="entry name" value="FIX_RhsA_AHH_HNH-like"/>
    <property type="match status" value="1"/>
</dbReference>
<evidence type="ECO:0000313" key="4">
    <source>
        <dbReference type="EMBL" id="NEC02971.1"/>
    </source>
</evidence>
<keyword evidence="1" id="KW-0175">Coiled coil</keyword>
<dbReference type="Proteomes" id="UP000470951">
    <property type="component" value="Unassembled WGS sequence"/>
</dbReference>
<evidence type="ECO:0000259" key="3">
    <source>
        <dbReference type="SMART" id="SM00306"/>
    </source>
</evidence>
<evidence type="ECO:0000313" key="5">
    <source>
        <dbReference type="Proteomes" id="UP000470951"/>
    </source>
</evidence>
<dbReference type="Gene3D" id="2.170.16.10">
    <property type="entry name" value="Hedgehog/Intein (Hint) domain"/>
    <property type="match status" value="1"/>
</dbReference>
<dbReference type="SUPFAM" id="SSF51294">
    <property type="entry name" value="Hedgehog/intein (Hint) domain"/>
    <property type="match status" value="1"/>
</dbReference>
<dbReference type="AlphaFoldDB" id="A0A7K3RLE2"/>
<dbReference type="InterPro" id="IPR005506">
    <property type="entry name" value="DUF312_ALF"/>
</dbReference>
<feature type="region of interest" description="Disordered" evidence="2">
    <location>
        <begin position="1"/>
        <end position="33"/>
    </location>
</feature>
<feature type="compositionally biased region" description="Basic and acidic residues" evidence="2">
    <location>
        <begin position="430"/>
        <end position="440"/>
    </location>
</feature>
<evidence type="ECO:0000256" key="1">
    <source>
        <dbReference type="SAM" id="Coils"/>
    </source>
</evidence>
<dbReference type="EMBL" id="JAAGMS010000375">
    <property type="protein sequence ID" value="NEC02971.1"/>
    <property type="molecule type" value="Genomic_DNA"/>
</dbReference>
<accession>A0A7K3RLE2</accession>
<dbReference type="PANTHER" id="PTHR23242:SF9">
    <property type="entry name" value="TRANSCRIPTION FACTOR HOXA13"/>
    <property type="match status" value="1"/>
</dbReference>
<feature type="compositionally biased region" description="Low complexity" evidence="2">
    <location>
        <begin position="459"/>
        <end position="485"/>
    </location>
</feature>
<dbReference type="Pfam" id="PF07591">
    <property type="entry name" value="PT-HINT"/>
    <property type="match status" value="1"/>
</dbReference>
<organism evidence="4 5">
    <name type="scientific">Streptomyces anulatus</name>
    <name type="common">Streptomyces chrysomallus</name>
    <dbReference type="NCBI Taxonomy" id="1892"/>
    <lineage>
        <taxon>Bacteria</taxon>
        <taxon>Bacillati</taxon>
        <taxon>Actinomycetota</taxon>
        <taxon>Actinomycetes</taxon>
        <taxon>Kitasatosporales</taxon>
        <taxon>Streptomycetaceae</taxon>
        <taxon>Streptomyces</taxon>
    </lineage>
</organism>
<feature type="non-terminal residue" evidence="4">
    <location>
        <position position="1"/>
    </location>
</feature>
<dbReference type="CDD" id="cd00081">
    <property type="entry name" value="Hint"/>
    <property type="match status" value="1"/>
</dbReference>
<evidence type="ECO:0000256" key="2">
    <source>
        <dbReference type="SAM" id="MobiDB-lite"/>
    </source>
</evidence>
<feature type="coiled-coil region" evidence="1">
    <location>
        <begin position="129"/>
        <end position="166"/>
    </location>
</feature>
<dbReference type="PANTHER" id="PTHR23242">
    <property type="entry name" value="TRANSCRIPTION FACTOR HOXA13"/>
    <property type="match status" value="1"/>
</dbReference>
<reference evidence="4 5" key="1">
    <citation type="submission" date="2020-01" db="EMBL/GenBank/DDBJ databases">
        <title>Insect and environment-associated Actinomycetes.</title>
        <authorList>
            <person name="Currrie C."/>
            <person name="Chevrette M."/>
            <person name="Carlson C."/>
            <person name="Stubbendieck R."/>
            <person name="Wendt-Pienkowski E."/>
        </authorList>
    </citation>
    <scope>NUCLEOTIDE SEQUENCE [LARGE SCALE GENOMIC DNA]</scope>
    <source>
        <strain evidence="4 5">SID7903</strain>
    </source>
</reference>
<dbReference type="SMART" id="SM00306">
    <property type="entry name" value="HintN"/>
    <property type="match status" value="1"/>
</dbReference>
<feature type="compositionally biased region" description="Low complexity" evidence="2">
    <location>
        <begin position="8"/>
        <end position="20"/>
    </location>
</feature>
<dbReference type="Pfam" id="PF03752">
    <property type="entry name" value="ALF"/>
    <property type="match status" value="3"/>
</dbReference>
<feature type="domain" description="Hint" evidence="3">
    <location>
        <begin position="652"/>
        <end position="757"/>
    </location>
</feature>
<feature type="compositionally biased region" description="Low complexity" evidence="2">
    <location>
        <begin position="441"/>
        <end position="451"/>
    </location>
</feature>
<dbReference type="RefSeq" id="WP_164270206.1">
    <property type="nucleotide sequence ID" value="NZ_JAAGMS010000375.1"/>
</dbReference>
<feature type="region of interest" description="Disordered" evidence="2">
    <location>
        <begin position="411"/>
        <end position="485"/>
    </location>
</feature>
<sequence>ASGHANVSSAQAQRAKAAAADARRHAAAASAAAARAESLAAKSAKAAYEARDAANSAAVHAENAAAAADKAADHAGEAATAAAESTKHAAAAKTAADAATAAVAKARVTFDLAREVEAAELADRTTTALEEAKTAKAAIDERKAAAQQAVAQAKENDREAEQLATEVSQPDVDIAAAAPKARKIALHMARTARPAGATAAEVALSGSDSEVVEYVRTGREQARRLDEFDRVSQLAWDSEYDAVRTAAQAALGKDASAVRAFLETGQHQAAATDYRIRVVQLMNGAGPGVKKDAQAALDAGTTEALRDFIAKGYYSARSTDERVRAVQLMESGGPELKAAAQIALAGPAEMLHDFIEVGQYRATRADLLTVTHVGRVQRLIAGAASVAATAQKNASLAAKVAADARKAAAEAQEHARKASESAAKADQYAEDARQSARDAEASAAQAANSARTARDAEAQAHNAAQRATNSAAQAERSAAGAQRSASNAWASANAARASAEAAGKDAAAAEKAWKDALIIAVQKKQAEEEAKLKSEEARQYREEVKDFNKWLAESDDIDWGAILSEGGHFALDVLGLIPGFGEVADGANCAWYGGEAASGKSDALGDAALSCASAVPGLGYGASAVKFGKWGDKASGFFKALFSKGGKALRKCNSFTPQTPVLMGDGRTKPIKDLRVGDRVLATDPVTRKTGQRPVDNVFTSKGLKSLVTVTVDEDGSASDTVGTFTATAGHPVWTDNRKHWVNAGDLVVGDRLRTPDNGTATVVGTRGETRVQQVFNLSVQDINTFYVLAGETPVLVHNATCPVAFADLGDGNFMSPGGLIYGADRKHGHKIDHVLAHTVADPSRPTHTVFTEIDPIKLLDLVDDAWIRKGRAIRDPNDSFKFTIPMDKVVGTKGEDHIQMAVNPDTGQILSAYPVSVNN</sequence>
<dbReference type="InterPro" id="IPR003587">
    <property type="entry name" value="Hint_dom_N"/>
</dbReference>
<protein>
    <recommendedName>
        <fullName evidence="3">Hint domain-containing protein</fullName>
    </recommendedName>
</protein>
<dbReference type="InterPro" id="IPR036844">
    <property type="entry name" value="Hint_dom_sf"/>
</dbReference>
<name>A0A7K3RLE2_STRAQ</name>